<feature type="compositionally biased region" description="Basic and acidic residues" evidence="1">
    <location>
        <begin position="37"/>
        <end position="53"/>
    </location>
</feature>
<feature type="region of interest" description="Disordered" evidence="1">
    <location>
        <begin position="309"/>
        <end position="333"/>
    </location>
</feature>
<reference evidence="3 4" key="1">
    <citation type="journal article" date="2019" name="Nat. Ecol. Evol.">
        <title>Megaphylogeny resolves global patterns of mushroom evolution.</title>
        <authorList>
            <person name="Varga T."/>
            <person name="Krizsan K."/>
            <person name="Foldi C."/>
            <person name="Dima B."/>
            <person name="Sanchez-Garcia M."/>
            <person name="Sanchez-Ramirez S."/>
            <person name="Szollosi G.J."/>
            <person name="Szarkandi J.G."/>
            <person name="Papp V."/>
            <person name="Albert L."/>
            <person name="Andreopoulos W."/>
            <person name="Angelini C."/>
            <person name="Antonin V."/>
            <person name="Barry K.W."/>
            <person name="Bougher N.L."/>
            <person name="Buchanan P."/>
            <person name="Buyck B."/>
            <person name="Bense V."/>
            <person name="Catcheside P."/>
            <person name="Chovatia M."/>
            <person name="Cooper J."/>
            <person name="Damon W."/>
            <person name="Desjardin D."/>
            <person name="Finy P."/>
            <person name="Geml J."/>
            <person name="Haridas S."/>
            <person name="Hughes K."/>
            <person name="Justo A."/>
            <person name="Karasinski D."/>
            <person name="Kautmanova I."/>
            <person name="Kiss B."/>
            <person name="Kocsube S."/>
            <person name="Kotiranta H."/>
            <person name="LaButti K.M."/>
            <person name="Lechner B.E."/>
            <person name="Liimatainen K."/>
            <person name="Lipzen A."/>
            <person name="Lukacs Z."/>
            <person name="Mihaltcheva S."/>
            <person name="Morgado L.N."/>
            <person name="Niskanen T."/>
            <person name="Noordeloos M.E."/>
            <person name="Ohm R.A."/>
            <person name="Ortiz-Santana B."/>
            <person name="Ovrebo C."/>
            <person name="Racz N."/>
            <person name="Riley R."/>
            <person name="Savchenko A."/>
            <person name="Shiryaev A."/>
            <person name="Soop K."/>
            <person name="Spirin V."/>
            <person name="Szebenyi C."/>
            <person name="Tomsovsky M."/>
            <person name="Tulloss R.E."/>
            <person name="Uehling J."/>
            <person name="Grigoriev I.V."/>
            <person name="Vagvolgyi C."/>
            <person name="Papp T."/>
            <person name="Martin F.M."/>
            <person name="Miettinen O."/>
            <person name="Hibbett D.S."/>
            <person name="Nagy L.G."/>
        </authorList>
    </citation>
    <scope>NUCLEOTIDE SEQUENCE [LARGE SCALE GENOMIC DNA]</scope>
    <source>
        <strain evidence="3 4">FP101781</strain>
    </source>
</reference>
<keyword evidence="2" id="KW-1133">Transmembrane helix</keyword>
<accession>A0A4Y7TAH6</accession>
<dbReference type="Proteomes" id="UP000298030">
    <property type="component" value="Unassembled WGS sequence"/>
</dbReference>
<sequence length="462" mass="50752">MSKNDVKAGEAVDAAVDVGAWVRRMDGGDGDEGVMTARDEGGQRACDERKGGRIEPSASARAAPAQGRKGNEKARKGGERHAKQERIERDKITNSNPKQAQNHDQKNQNQKKRRDIMIARERFDVEVKVKGRRTGLELGRPPPSSLPLQQAGWEEEEEGASDGGWGARTINDQQPARSPLCSLYLRRSLSPPLSLSLIQNPTQQEKQTKSKRKGTTTHAAAAAASHPDPPTRAPKLDRNPLAPPAREEGLGEALRSRAAAVFVGGEEGGGGEASMFAFWFCLLGVLVVAWVYGGTLWFETRRAWVEREERKKKEEDPTPCSASAPSSPTTDAVPTLRARWSAGLSGVQEGCVLGSLDLTFRACQPALGRRRHSKLLESHSVSRHVPFSIQSRNRERDETKDRSYATWVRSFEISILPVRRGPTCDLCPSPPSDDPHPPFPPHLLLRRVRSIDTPHTAYGMGD</sequence>
<protein>
    <submittedName>
        <fullName evidence="3">Uncharacterized protein</fullName>
    </submittedName>
</protein>
<name>A0A4Y7TAH6_COPMI</name>
<feature type="compositionally biased region" description="Low complexity" evidence="1">
    <location>
        <begin position="11"/>
        <end position="22"/>
    </location>
</feature>
<feature type="transmembrane region" description="Helical" evidence="2">
    <location>
        <begin position="276"/>
        <end position="298"/>
    </location>
</feature>
<feature type="region of interest" description="Disordered" evidence="1">
    <location>
        <begin position="194"/>
        <end position="250"/>
    </location>
</feature>
<evidence type="ECO:0000256" key="2">
    <source>
        <dbReference type="SAM" id="Phobius"/>
    </source>
</evidence>
<keyword evidence="2" id="KW-0812">Transmembrane</keyword>
<evidence type="ECO:0000313" key="3">
    <source>
        <dbReference type="EMBL" id="TEB31177.1"/>
    </source>
</evidence>
<keyword evidence="4" id="KW-1185">Reference proteome</keyword>
<proteinExistence type="predicted"/>
<keyword evidence="2" id="KW-0472">Membrane</keyword>
<feature type="compositionally biased region" description="Basic and acidic residues" evidence="1">
    <location>
        <begin position="69"/>
        <end position="92"/>
    </location>
</feature>
<feature type="compositionally biased region" description="Low complexity" evidence="1">
    <location>
        <begin position="318"/>
        <end position="333"/>
    </location>
</feature>
<evidence type="ECO:0000256" key="1">
    <source>
        <dbReference type="SAM" id="MobiDB-lite"/>
    </source>
</evidence>
<dbReference type="AlphaFoldDB" id="A0A4Y7TAH6"/>
<feature type="region of interest" description="Disordered" evidence="1">
    <location>
        <begin position="1"/>
        <end position="173"/>
    </location>
</feature>
<feature type="compositionally biased region" description="Basic and acidic residues" evidence="1">
    <location>
        <begin position="1"/>
        <end position="10"/>
    </location>
</feature>
<feature type="compositionally biased region" description="Basic and acidic residues" evidence="1">
    <location>
        <begin position="115"/>
        <end position="129"/>
    </location>
</feature>
<organism evidence="3 4">
    <name type="scientific">Coprinellus micaceus</name>
    <name type="common">Glistening ink-cap mushroom</name>
    <name type="synonym">Coprinus micaceus</name>
    <dbReference type="NCBI Taxonomy" id="71717"/>
    <lineage>
        <taxon>Eukaryota</taxon>
        <taxon>Fungi</taxon>
        <taxon>Dikarya</taxon>
        <taxon>Basidiomycota</taxon>
        <taxon>Agaricomycotina</taxon>
        <taxon>Agaricomycetes</taxon>
        <taxon>Agaricomycetidae</taxon>
        <taxon>Agaricales</taxon>
        <taxon>Agaricineae</taxon>
        <taxon>Psathyrellaceae</taxon>
        <taxon>Coprinellus</taxon>
    </lineage>
</organism>
<gene>
    <name evidence="3" type="ORF">FA13DRAFT_1710006</name>
</gene>
<evidence type="ECO:0000313" key="4">
    <source>
        <dbReference type="Proteomes" id="UP000298030"/>
    </source>
</evidence>
<dbReference type="EMBL" id="QPFP01000020">
    <property type="protein sequence ID" value="TEB31177.1"/>
    <property type="molecule type" value="Genomic_DNA"/>
</dbReference>
<comment type="caution">
    <text evidence="3">The sequence shown here is derived from an EMBL/GenBank/DDBJ whole genome shotgun (WGS) entry which is preliminary data.</text>
</comment>